<dbReference type="CDD" id="cd14667">
    <property type="entry name" value="3D_containing_proteins"/>
    <property type="match status" value="1"/>
</dbReference>
<dbReference type="EMBL" id="BMOS01000030">
    <property type="protein sequence ID" value="GGN64211.1"/>
    <property type="molecule type" value="Genomic_DNA"/>
</dbReference>
<dbReference type="RefSeq" id="WP_188858778.1">
    <property type="nucleotide sequence ID" value="NZ_BMOS01000030.1"/>
</dbReference>
<evidence type="ECO:0000259" key="1">
    <source>
        <dbReference type="PROSITE" id="PS51782"/>
    </source>
</evidence>
<dbReference type="GO" id="GO:0009254">
    <property type="term" value="P:peptidoglycan turnover"/>
    <property type="evidence" value="ECO:0007669"/>
    <property type="project" value="InterPro"/>
</dbReference>
<dbReference type="SUPFAM" id="SSF54106">
    <property type="entry name" value="LysM domain"/>
    <property type="match status" value="1"/>
</dbReference>
<comment type="caution">
    <text evidence="2">The sequence shown here is derived from an EMBL/GenBank/DDBJ whole genome shotgun (WGS) entry which is preliminary data.</text>
</comment>
<reference evidence="2" key="2">
    <citation type="submission" date="2020-09" db="EMBL/GenBank/DDBJ databases">
        <authorList>
            <person name="Sun Q."/>
            <person name="Ohkuma M."/>
        </authorList>
    </citation>
    <scope>NUCLEOTIDE SEQUENCE</scope>
    <source>
        <strain evidence="2">JCM 17251</strain>
    </source>
</reference>
<protein>
    <recommendedName>
        <fullName evidence="1">LysM domain-containing protein</fullName>
    </recommendedName>
</protein>
<proteinExistence type="predicted"/>
<dbReference type="InterPro" id="IPR059180">
    <property type="entry name" value="3D_YorM"/>
</dbReference>
<dbReference type="GO" id="GO:0019867">
    <property type="term" value="C:outer membrane"/>
    <property type="evidence" value="ECO:0007669"/>
    <property type="project" value="InterPro"/>
</dbReference>
<dbReference type="PROSITE" id="PS51782">
    <property type="entry name" value="LYSM"/>
    <property type="match status" value="1"/>
</dbReference>
<dbReference type="SMART" id="SM00257">
    <property type="entry name" value="LysM"/>
    <property type="match status" value="1"/>
</dbReference>
<accession>A0A917Y377</accession>
<dbReference type="Pfam" id="PF01476">
    <property type="entry name" value="LysM"/>
    <property type="match status" value="1"/>
</dbReference>
<dbReference type="Gene3D" id="3.10.350.10">
    <property type="entry name" value="LysM domain"/>
    <property type="match status" value="1"/>
</dbReference>
<gene>
    <name evidence="2" type="ORF">GCM10007971_31880</name>
</gene>
<dbReference type="InterPro" id="IPR018392">
    <property type="entry name" value="LysM"/>
</dbReference>
<sequence>MVLPGESLFRISQLYQVDINTLIAANSAISNPSDIKFGQTIKIPDRDGVPFRVTAYTAGYESTKKRPGDPGYGITASGEIVQENHTMACPQALPFGTKIHIPALDETYVCEDRGSAITNGRLDIYIEDLDDALEFGVQDLEVKVWTY</sequence>
<organism evidence="2 3">
    <name type="scientific">Oceanobacillus indicireducens</name>
    <dbReference type="NCBI Taxonomy" id="1004261"/>
    <lineage>
        <taxon>Bacteria</taxon>
        <taxon>Bacillati</taxon>
        <taxon>Bacillota</taxon>
        <taxon>Bacilli</taxon>
        <taxon>Bacillales</taxon>
        <taxon>Bacillaceae</taxon>
        <taxon>Oceanobacillus</taxon>
    </lineage>
</organism>
<evidence type="ECO:0000313" key="3">
    <source>
        <dbReference type="Proteomes" id="UP000624041"/>
    </source>
</evidence>
<dbReference type="InterPro" id="IPR010611">
    <property type="entry name" value="3D_dom"/>
</dbReference>
<dbReference type="Pfam" id="PF06725">
    <property type="entry name" value="3D"/>
    <property type="match status" value="1"/>
</dbReference>
<dbReference type="AlphaFoldDB" id="A0A917Y377"/>
<dbReference type="GO" id="GO:0004553">
    <property type="term" value="F:hydrolase activity, hydrolyzing O-glycosyl compounds"/>
    <property type="evidence" value="ECO:0007669"/>
    <property type="project" value="InterPro"/>
</dbReference>
<evidence type="ECO:0000313" key="2">
    <source>
        <dbReference type="EMBL" id="GGN64211.1"/>
    </source>
</evidence>
<keyword evidence="3" id="KW-1185">Reference proteome</keyword>
<reference evidence="2" key="1">
    <citation type="journal article" date="2014" name="Int. J. Syst. Evol. Microbiol.">
        <title>Complete genome sequence of Corynebacterium casei LMG S-19264T (=DSM 44701T), isolated from a smear-ripened cheese.</title>
        <authorList>
            <consortium name="US DOE Joint Genome Institute (JGI-PGF)"/>
            <person name="Walter F."/>
            <person name="Albersmeier A."/>
            <person name="Kalinowski J."/>
            <person name="Ruckert C."/>
        </authorList>
    </citation>
    <scope>NUCLEOTIDE SEQUENCE</scope>
    <source>
        <strain evidence="2">JCM 17251</strain>
    </source>
</reference>
<name>A0A917Y377_9BACI</name>
<dbReference type="Proteomes" id="UP000624041">
    <property type="component" value="Unassembled WGS sequence"/>
</dbReference>
<feature type="domain" description="LysM" evidence="1">
    <location>
        <begin position="1"/>
        <end position="43"/>
    </location>
</feature>
<dbReference type="InterPro" id="IPR036779">
    <property type="entry name" value="LysM_dom_sf"/>
</dbReference>